<proteinExistence type="predicted"/>
<accession>Q0EW87</accession>
<dbReference type="Proteomes" id="UP000005297">
    <property type="component" value="Unassembled WGS sequence"/>
</dbReference>
<dbReference type="HOGENOM" id="CLU_3154597_0_0_0"/>
<name>Q0EW87_9PROT</name>
<protein>
    <submittedName>
        <fullName evidence="1">Uncharacterized protein</fullName>
    </submittedName>
</protein>
<dbReference type="EMBL" id="AATS01000021">
    <property type="protein sequence ID" value="EAU53584.1"/>
    <property type="molecule type" value="Genomic_DNA"/>
</dbReference>
<reference evidence="1 2" key="1">
    <citation type="submission" date="2006-09" db="EMBL/GenBank/DDBJ databases">
        <authorList>
            <person name="Emerson D."/>
            <person name="Ferriera S."/>
            <person name="Johnson J."/>
            <person name="Kravitz S."/>
            <person name="Halpern A."/>
            <person name="Remington K."/>
            <person name="Beeson K."/>
            <person name="Tran B."/>
            <person name="Rogers Y.-H."/>
            <person name="Friedman R."/>
            <person name="Venter J.C."/>
        </authorList>
    </citation>
    <scope>NUCLEOTIDE SEQUENCE [LARGE SCALE GENOMIC DNA]</scope>
    <source>
        <strain evidence="1 2">PV-1</strain>
    </source>
</reference>
<gene>
    <name evidence="1" type="ORF">SPV1_03063</name>
</gene>
<dbReference type="InParanoid" id="Q0EW87"/>
<sequence length="48" mass="5396">MGCYYGNTKLALADYDRGMGSLERDPERMPQETVNYVAKITGLMNHNA</sequence>
<comment type="caution">
    <text evidence="1">The sequence shown here is derived from an EMBL/GenBank/DDBJ whole genome shotgun (WGS) entry which is preliminary data.</text>
</comment>
<organism evidence="1 2">
    <name type="scientific">Mariprofundus ferrooxydans PV-1</name>
    <dbReference type="NCBI Taxonomy" id="314345"/>
    <lineage>
        <taxon>Bacteria</taxon>
        <taxon>Pseudomonadati</taxon>
        <taxon>Pseudomonadota</taxon>
        <taxon>Candidatius Mariprofundia</taxon>
        <taxon>Mariprofundales</taxon>
        <taxon>Mariprofundaceae</taxon>
        <taxon>Mariprofundus</taxon>
    </lineage>
</organism>
<evidence type="ECO:0000313" key="2">
    <source>
        <dbReference type="Proteomes" id="UP000005297"/>
    </source>
</evidence>
<keyword evidence="2" id="KW-1185">Reference proteome</keyword>
<evidence type="ECO:0000313" key="1">
    <source>
        <dbReference type="EMBL" id="EAU53584.1"/>
    </source>
</evidence>
<dbReference type="AlphaFoldDB" id="Q0EW87"/>